<sequence length="202" mass="21855">MICRVCGAELAEGTLFCPMCGSSVTSSRLRPPEVADQRPSDTSIISERVAERPPAPAVAGRFPDEVLLDEDGLPPTQAMTIVPVEQAPPAHPPVQHRYTLSFSTGDVVEVSGSGLVGRRPITQPGEHVDQLVVVSDPTRSVSKTHLEFGLEGDELWICDRYSGNGTIAHPLGGVPRQCEAGRRYRVTRGTRVEIGDQWFDVS</sequence>
<feature type="region of interest" description="Disordered" evidence="1">
    <location>
        <begin position="23"/>
        <end position="43"/>
    </location>
</feature>
<evidence type="ECO:0000313" key="3">
    <source>
        <dbReference type="EMBL" id="MDN4596299.1"/>
    </source>
</evidence>
<feature type="domain" description="Zinc-ribbon" evidence="2">
    <location>
        <begin position="3"/>
        <end position="23"/>
    </location>
</feature>
<gene>
    <name evidence="3" type="ORF">P5G59_04025</name>
</gene>
<evidence type="ECO:0000259" key="2">
    <source>
        <dbReference type="Pfam" id="PF13240"/>
    </source>
</evidence>
<name>A0ABT8IU05_9MICO</name>
<dbReference type="InterPro" id="IPR026870">
    <property type="entry name" value="Zinc_ribbon_dom"/>
</dbReference>
<keyword evidence="4" id="KW-1185">Reference proteome</keyword>
<proteinExistence type="predicted"/>
<accession>A0ABT8IU05</accession>
<dbReference type="Gene3D" id="2.60.200.20">
    <property type="match status" value="1"/>
</dbReference>
<dbReference type="RefSeq" id="WP_301216231.1">
    <property type="nucleotide sequence ID" value="NZ_JAROCB010000001.1"/>
</dbReference>
<dbReference type="InterPro" id="IPR008984">
    <property type="entry name" value="SMAD_FHA_dom_sf"/>
</dbReference>
<dbReference type="SUPFAM" id="SSF49879">
    <property type="entry name" value="SMAD/FHA domain"/>
    <property type="match status" value="1"/>
</dbReference>
<evidence type="ECO:0000256" key="1">
    <source>
        <dbReference type="SAM" id="MobiDB-lite"/>
    </source>
</evidence>
<organism evidence="3 4">
    <name type="scientific">Leifsonia virtsii</name>
    <dbReference type="NCBI Taxonomy" id="3035915"/>
    <lineage>
        <taxon>Bacteria</taxon>
        <taxon>Bacillati</taxon>
        <taxon>Actinomycetota</taxon>
        <taxon>Actinomycetes</taxon>
        <taxon>Micrococcales</taxon>
        <taxon>Microbacteriaceae</taxon>
        <taxon>Leifsonia</taxon>
    </lineage>
</organism>
<protein>
    <submittedName>
        <fullName evidence="3">Zinc-ribbon domain-containing protein</fullName>
    </submittedName>
</protein>
<evidence type="ECO:0000313" key="4">
    <source>
        <dbReference type="Proteomes" id="UP001174210"/>
    </source>
</evidence>
<comment type="caution">
    <text evidence="3">The sequence shown here is derived from an EMBL/GenBank/DDBJ whole genome shotgun (WGS) entry which is preliminary data.</text>
</comment>
<dbReference type="EMBL" id="JAROCB010000001">
    <property type="protein sequence ID" value="MDN4596299.1"/>
    <property type="molecule type" value="Genomic_DNA"/>
</dbReference>
<reference evidence="3" key="1">
    <citation type="submission" date="2023-03" db="EMBL/GenBank/DDBJ databases">
        <title>MT1 and MT2 Draft Genomes of Novel Species.</title>
        <authorList>
            <person name="Venkateswaran K."/>
        </authorList>
    </citation>
    <scope>NUCLEOTIDE SEQUENCE</scope>
    <source>
        <strain evidence="3">F6_8S_P_1A</strain>
    </source>
</reference>
<feature type="compositionally biased region" description="Basic and acidic residues" evidence="1">
    <location>
        <begin position="30"/>
        <end position="39"/>
    </location>
</feature>
<dbReference type="Proteomes" id="UP001174210">
    <property type="component" value="Unassembled WGS sequence"/>
</dbReference>
<dbReference type="Pfam" id="PF13240">
    <property type="entry name" value="Zn_Ribbon_1"/>
    <property type="match status" value="1"/>
</dbReference>